<dbReference type="KEGG" id="pmet:G4Y79_03230"/>
<name>A0A7S8EAL9_9CHLR</name>
<keyword evidence="2" id="KW-1185">Reference proteome</keyword>
<dbReference type="EMBL" id="CP062983">
    <property type="protein sequence ID" value="QPC83409.1"/>
    <property type="molecule type" value="Genomic_DNA"/>
</dbReference>
<proteinExistence type="predicted"/>
<accession>A0A7S8EAL9</accession>
<evidence type="ECO:0008006" key="3">
    <source>
        <dbReference type="Google" id="ProtNLM"/>
    </source>
</evidence>
<reference evidence="1 2" key="1">
    <citation type="submission" date="2020-02" db="EMBL/GenBank/DDBJ databases">
        <authorList>
            <person name="Zheng R.K."/>
            <person name="Sun C.M."/>
        </authorList>
    </citation>
    <scope>NUCLEOTIDE SEQUENCE [LARGE SCALE GENOMIC DNA]</scope>
    <source>
        <strain evidence="2">rifampicinis</strain>
    </source>
</reference>
<organism evidence="1 2">
    <name type="scientific">Phototrophicus methaneseepsis</name>
    <dbReference type="NCBI Taxonomy" id="2710758"/>
    <lineage>
        <taxon>Bacteria</taxon>
        <taxon>Bacillati</taxon>
        <taxon>Chloroflexota</taxon>
        <taxon>Candidatus Thermofontia</taxon>
        <taxon>Phototrophicales</taxon>
        <taxon>Phototrophicaceae</taxon>
        <taxon>Phototrophicus</taxon>
    </lineage>
</organism>
<sequence length="139" mass="16131">MSGFRAVERSDGIWEFHFQDFKRDTTDDWVQTAMRDNRHYANTGEHLRQIYYIESSVLPTPYASSKAIMLAQKMPPNIHISTAVLVPNHAIVSVARIIVKRVPGTDYMRIFMDEDLAEAWLEQRHQEYVGQLPGQRVEP</sequence>
<protein>
    <recommendedName>
        <fullName evidence="3">STAS/SEC14 domain-containing protein</fullName>
    </recommendedName>
</protein>
<gene>
    <name evidence="1" type="ORF">G4Y79_03230</name>
</gene>
<evidence type="ECO:0000313" key="1">
    <source>
        <dbReference type="EMBL" id="QPC83409.1"/>
    </source>
</evidence>
<dbReference type="AlphaFoldDB" id="A0A7S8EAL9"/>
<evidence type="ECO:0000313" key="2">
    <source>
        <dbReference type="Proteomes" id="UP000594468"/>
    </source>
</evidence>
<dbReference type="RefSeq" id="WP_195171476.1">
    <property type="nucleotide sequence ID" value="NZ_CP062983.1"/>
</dbReference>
<dbReference type="Proteomes" id="UP000594468">
    <property type="component" value="Chromosome"/>
</dbReference>